<feature type="compositionally biased region" description="Polar residues" evidence="1">
    <location>
        <begin position="48"/>
        <end position="57"/>
    </location>
</feature>
<organism evidence="2 3">
    <name type="scientific">Mycena metata</name>
    <dbReference type="NCBI Taxonomy" id="1033252"/>
    <lineage>
        <taxon>Eukaryota</taxon>
        <taxon>Fungi</taxon>
        <taxon>Dikarya</taxon>
        <taxon>Basidiomycota</taxon>
        <taxon>Agaricomycotina</taxon>
        <taxon>Agaricomycetes</taxon>
        <taxon>Agaricomycetidae</taxon>
        <taxon>Agaricales</taxon>
        <taxon>Marasmiineae</taxon>
        <taxon>Mycenaceae</taxon>
        <taxon>Mycena</taxon>
    </lineage>
</organism>
<sequence>MARTKHVSKTPRQDPEVPLKPWPFALMRVTAPPTASADSTDLSDSSVETRPTSSRASRQYIPLSAVRRRQPLRRKTTKRSPFHVLDDMVIEPLAYYATMYNPNGTRIAKTFVGADGDNRFLVAHPAAQPRIFIGAVPPEWQLGSNPVVSSEVIPLRGKRIKGRGSGRYCIGDESMLSRRVPRTSVSSPRSPGRDSSVDFDMSKPLTIVTEMSDLYFAGSPLSSVPSSPLSSVPSSPVSTTLEYRAVTALDSEPLDDGLVLPPPTAVTSTTVLTDRVLGSPSFDDMRAVQNSPPPATESGRLTADLEAPLVQTDLEEERPSAFAEFPPLHGSTILINPISDASVSSTLTGAVNRLSSVDLEQVFTGPAISIPPSESEIIQDNGGCVTPIRLSSPIGSDYSLVSDGDNRGSAAGSPVQPMAQERTISEDSVMRSIPFLFQCMRCQLSAVVSRLIVAKCLVVHPHFRDVLDSLSARCQTALQSLPIFPSLDADFPFAALSTDSPVMLPRCSQITNLPSELLKALTRDIRVVLVTAASTVRVMLSFSDWTPAVSSRLIKLLRYVDVVVLRLTCWYHVE</sequence>
<dbReference type="EMBL" id="JARKIB010000462">
    <property type="protein sequence ID" value="KAJ7705916.1"/>
    <property type="molecule type" value="Genomic_DNA"/>
</dbReference>
<gene>
    <name evidence="2" type="ORF">B0H16DRAFT_1901663</name>
</gene>
<comment type="caution">
    <text evidence="2">The sequence shown here is derived from an EMBL/GenBank/DDBJ whole genome shotgun (WGS) entry which is preliminary data.</text>
</comment>
<protein>
    <submittedName>
        <fullName evidence="2">Uncharacterized protein</fullName>
    </submittedName>
</protein>
<proteinExistence type="predicted"/>
<feature type="compositionally biased region" description="Low complexity" evidence="1">
    <location>
        <begin position="34"/>
        <end position="46"/>
    </location>
</feature>
<name>A0AAD7M8V4_9AGAR</name>
<evidence type="ECO:0000256" key="1">
    <source>
        <dbReference type="SAM" id="MobiDB-lite"/>
    </source>
</evidence>
<reference evidence="2" key="1">
    <citation type="submission" date="2023-03" db="EMBL/GenBank/DDBJ databases">
        <title>Massive genome expansion in bonnet fungi (Mycena s.s.) driven by repeated elements and novel gene families across ecological guilds.</title>
        <authorList>
            <consortium name="Lawrence Berkeley National Laboratory"/>
            <person name="Harder C.B."/>
            <person name="Miyauchi S."/>
            <person name="Viragh M."/>
            <person name="Kuo A."/>
            <person name="Thoen E."/>
            <person name="Andreopoulos B."/>
            <person name="Lu D."/>
            <person name="Skrede I."/>
            <person name="Drula E."/>
            <person name="Henrissat B."/>
            <person name="Morin E."/>
            <person name="Kohler A."/>
            <person name="Barry K."/>
            <person name="LaButti K."/>
            <person name="Morin E."/>
            <person name="Salamov A."/>
            <person name="Lipzen A."/>
            <person name="Mereny Z."/>
            <person name="Hegedus B."/>
            <person name="Baldrian P."/>
            <person name="Stursova M."/>
            <person name="Weitz H."/>
            <person name="Taylor A."/>
            <person name="Grigoriev I.V."/>
            <person name="Nagy L.G."/>
            <person name="Martin F."/>
            <person name="Kauserud H."/>
        </authorList>
    </citation>
    <scope>NUCLEOTIDE SEQUENCE</scope>
    <source>
        <strain evidence="2">CBHHK182m</strain>
    </source>
</reference>
<evidence type="ECO:0000313" key="2">
    <source>
        <dbReference type="EMBL" id="KAJ7705916.1"/>
    </source>
</evidence>
<evidence type="ECO:0000313" key="3">
    <source>
        <dbReference type="Proteomes" id="UP001215598"/>
    </source>
</evidence>
<keyword evidence="3" id="KW-1185">Reference proteome</keyword>
<dbReference type="AlphaFoldDB" id="A0AAD7M8V4"/>
<accession>A0AAD7M8V4</accession>
<dbReference type="Proteomes" id="UP001215598">
    <property type="component" value="Unassembled WGS sequence"/>
</dbReference>
<feature type="region of interest" description="Disordered" evidence="1">
    <location>
        <begin position="179"/>
        <end position="198"/>
    </location>
</feature>
<feature type="region of interest" description="Disordered" evidence="1">
    <location>
        <begin position="1"/>
        <end position="58"/>
    </location>
</feature>